<dbReference type="PROSITE" id="PS50005">
    <property type="entry name" value="TPR"/>
    <property type="match status" value="1"/>
</dbReference>
<keyword evidence="7" id="KW-1185">Reference proteome</keyword>
<reference evidence="6 7" key="1">
    <citation type="journal article" date="2015" name="Fungal Genet. Biol.">
        <title>Evolution of novel wood decay mechanisms in Agaricales revealed by the genome sequences of Fistulina hepatica and Cylindrobasidium torrendii.</title>
        <authorList>
            <person name="Floudas D."/>
            <person name="Held B.W."/>
            <person name="Riley R."/>
            <person name="Nagy L.G."/>
            <person name="Koehler G."/>
            <person name="Ransdell A.S."/>
            <person name="Younus H."/>
            <person name="Chow J."/>
            <person name="Chiniquy J."/>
            <person name="Lipzen A."/>
            <person name="Tritt A."/>
            <person name="Sun H."/>
            <person name="Haridas S."/>
            <person name="LaButti K."/>
            <person name="Ohm R.A."/>
            <person name="Kues U."/>
            <person name="Blanchette R.A."/>
            <person name="Grigoriev I.V."/>
            <person name="Minto R.E."/>
            <person name="Hibbett D.S."/>
        </authorList>
    </citation>
    <scope>NUCLEOTIDE SEQUENCE [LARGE SCALE GENOMIC DNA]</scope>
    <source>
        <strain evidence="6 7">FP15055 ss-10</strain>
    </source>
</reference>
<keyword evidence="4" id="KW-0256">Endoplasmic reticulum</keyword>
<gene>
    <name evidence="6" type="ORF">CYLTODRAFT_421895</name>
</gene>
<dbReference type="InterPro" id="IPR019734">
    <property type="entry name" value="TPR_rpt"/>
</dbReference>
<dbReference type="InterPro" id="IPR011990">
    <property type="entry name" value="TPR-like_helical_dom_sf"/>
</dbReference>
<dbReference type="PANTHER" id="PTHR12760">
    <property type="entry name" value="TETRATRICOPEPTIDE REPEAT PROTEIN"/>
    <property type="match status" value="1"/>
</dbReference>
<dbReference type="Gene3D" id="1.25.40.10">
    <property type="entry name" value="Tetratricopeptide repeat domain"/>
    <property type="match status" value="1"/>
</dbReference>
<dbReference type="AlphaFoldDB" id="A0A0D7BD89"/>
<comment type="subunit">
    <text evidence="4">Component of the ER membrane protein complex (EMC).</text>
</comment>
<dbReference type="SUPFAM" id="SSF48452">
    <property type="entry name" value="TPR-like"/>
    <property type="match status" value="1"/>
</dbReference>
<evidence type="ECO:0000313" key="6">
    <source>
        <dbReference type="EMBL" id="KIY68134.1"/>
    </source>
</evidence>
<evidence type="ECO:0000259" key="5">
    <source>
        <dbReference type="Pfam" id="PF22890"/>
    </source>
</evidence>
<protein>
    <recommendedName>
        <fullName evidence="4">ER membrane protein complex subunit 2</fullName>
    </recommendedName>
</protein>
<evidence type="ECO:0000313" key="7">
    <source>
        <dbReference type="Proteomes" id="UP000054007"/>
    </source>
</evidence>
<dbReference type="STRING" id="1314674.A0A0D7BD89"/>
<organism evidence="6 7">
    <name type="scientific">Cylindrobasidium torrendii FP15055 ss-10</name>
    <dbReference type="NCBI Taxonomy" id="1314674"/>
    <lineage>
        <taxon>Eukaryota</taxon>
        <taxon>Fungi</taxon>
        <taxon>Dikarya</taxon>
        <taxon>Basidiomycota</taxon>
        <taxon>Agaricomycotina</taxon>
        <taxon>Agaricomycetes</taxon>
        <taxon>Agaricomycetidae</taxon>
        <taxon>Agaricales</taxon>
        <taxon>Marasmiineae</taxon>
        <taxon>Physalacriaceae</taxon>
        <taxon>Cylindrobasidium</taxon>
    </lineage>
</organism>
<evidence type="ECO:0000256" key="2">
    <source>
        <dbReference type="ARBA" id="ARBA00022803"/>
    </source>
</evidence>
<evidence type="ECO:0000256" key="3">
    <source>
        <dbReference type="PROSITE-ProRule" id="PRU00339"/>
    </source>
</evidence>
<dbReference type="Pfam" id="PF22890">
    <property type="entry name" value="TPR_EMC2"/>
    <property type="match status" value="1"/>
</dbReference>
<name>A0A0D7BD89_9AGAR</name>
<dbReference type="EMBL" id="KN880509">
    <property type="protein sequence ID" value="KIY68134.1"/>
    <property type="molecule type" value="Genomic_DNA"/>
</dbReference>
<sequence length="296" mass="33114">MSLTSTLETLAHYRAHNTRASKDIVEKGHVVLKGSGLRKLGDDSWQFLEQYALAAIDVGDFDSADDALQRLTDQFPGSPRVDVLVGIRMEATEPNDTVLKYYDELMTEDPANAAVWKRRISMKRRLGRVEQAVQDLSEYLDTFYNDVEGWLELADIYSACNQYTQSLQSLSHVLLLAPQNPFYMLRFAETAYTANDLQLALKTALVVIDMAERDVTSSTETPATGISIRAWWCIKLCSRKLLAQPNLSSASGTTAPKSLRLIDELATERMMTTYSVTDKQIAQGRDEVVGWMSATP</sequence>
<keyword evidence="4" id="KW-0472">Membrane</keyword>
<keyword evidence="2 3" id="KW-0802">TPR repeat</keyword>
<comment type="similarity">
    <text evidence="4">Belongs to the EMC2 family.</text>
</comment>
<dbReference type="GO" id="GO:0072546">
    <property type="term" value="C:EMC complex"/>
    <property type="evidence" value="ECO:0007669"/>
    <property type="project" value="UniProtKB-UniRule"/>
</dbReference>
<dbReference type="Proteomes" id="UP000054007">
    <property type="component" value="Unassembled WGS sequence"/>
</dbReference>
<dbReference type="SMART" id="SM00028">
    <property type="entry name" value="TPR"/>
    <property type="match status" value="2"/>
</dbReference>
<accession>A0A0D7BD89</accession>
<dbReference type="OrthoDB" id="124397at2759"/>
<comment type="function">
    <text evidence="4">Part of the endoplasmic reticulum membrane protein complex (EMC) that enables the energy-independent insertion into endoplasmic reticulum membranes of newly synthesized membrane proteins.</text>
</comment>
<comment type="subcellular location">
    <subcellularLocation>
        <location evidence="4">Endoplasmic reticulum membrane</location>
        <topology evidence="4">Peripheral membrane protein</topology>
        <orientation evidence="4">Cytoplasmic side</orientation>
    </subcellularLocation>
</comment>
<proteinExistence type="inferred from homology"/>
<feature type="domain" description="EMC2 TPR-like" evidence="5">
    <location>
        <begin position="100"/>
        <end position="191"/>
    </location>
</feature>
<keyword evidence="1" id="KW-0677">Repeat</keyword>
<dbReference type="InterPro" id="IPR055217">
    <property type="entry name" value="TPR_EMC2"/>
</dbReference>
<feature type="repeat" description="TPR" evidence="3">
    <location>
        <begin position="147"/>
        <end position="180"/>
    </location>
</feature>
<dbReference type="InterPro" id="IPR039856">
    <property type="entry name" value="EMC2-like"/>
</dbReference>
<evidence type="ECO:0000256" key="4">
    <source>
        <dbReference type="RuleBase" id="RU367091"/>
    </source>
</evidence>
<evidence type="ECO:0000256" key="1">
    <source>
        <dbReference type="ARBA" id="ARBA00022737"/>
    </source>
</evidence>